<dbReference type="CDD" id="cd07377">
    <property type="entry name" value="WHTH_GntR"/>
    <property type="match status" value="1"/>
</dbReference>
<evidence type="ECO:0000256" key="1">
    <source>
        <dbReference type="ARBA" id="ARBA00023015"/>
    </source>
</evidence>
<sequence length="136" mass="15068">MLLHITTDGPPIYQQIVEQIRYRIVSGQLGVGDELPTIRGLAESSRVNPNTVARAYRELENEGLVEKRRTVGTFVAASEAKLTAAERRRLIAPHIDRVLVQAKQLGVPLDDLLAQMTQRNAKLHDAPIPTPAKESK</sequence>
<keyword evidence="2" id="KW-0238">DNA-binding</keyword>
<dbReference type="InterPro" id="IPR036388">
    <property type="entry name" value="WH-like_DNA-bd_sf"/>
</dbReference>
<name>A0A5C5X0H2_9BACT</name>
<feature type="domain" description="HTH gntR-type" evidence="4">
    <location>
        <begin position="10"/>
        <end position="78"/>
    </location>
</feature>
<dbReference type="SMART" id="SM00345">
    <property type="entry name" value="HTH_GNTR"/>
    <property type="match status" value="1"/>
</dbReference>
<dbReference type="Gene3D" id="1.10.10.10">
    <property type="entry name" value="Winged helix-like DNA-binding domain superfamily/Winged helix DNA-binding domain"/>
    <property type="match status" value="1"/>
</dbReference>
<evidence type="ECO:0000256" key="2">
    <source>
        <dbReference type="ARBA" id="ARBA00023125"/>
    </source>
</evidence>
<dbReference type="GO" id="GO:0003700">
    <property type="term" value="F:DNA-binding transcription factor activity"/>
    <property type="evidence" value="ECO:0007669"/>
    <property type="project" value="InterPro"/>
</dbReference>
<dbReference type="OrthoDB" id="9801546at2"/>
<keyword evidence="1" id="KW-0805">Transcription regulation</keyword>
<dbReference type="AlphaFoldDB" id="A0A5C5X0H2"/>
<dbReference type="RefSeq" id="WP_146393670.1">
    <property type="nucleotide sequence ID" value="NZ_SJPK01000023.1"/>
</dbReference>
<dbReference type="InterPro" id="IPR036390">
    <property type="entry name" value="WH_DNA-bd_sf"/>
</dbReference>
<evidence type="ECO:0000256" key="3">
    <source>
        <dbReference type="ARBA" id="ARBA00023163"/>
    </source>
</evidence>
<dbReference type="PANTHER" id="PTHR38445:SF7">
    <property type="entry name" value="GNTR-FAMILY TRANSCRIPTIONAL REGULATOR"/>
    <property type="match status" value="1"/>
</dbReference>
<keyword evidence="6" id="KW-1185">Reference proteome</keyword>
<accession>A0A5C5X0H2</accession>
<comment type="caution">
    <text evidence="5">The sequence shown here is derived from an EMBL/GenBank/DDBJ whole genome shotgun (WGS) entry which is preliminary data.</text>
</comment>
<reference evidence="5 6" key="1">
    <citation type="submission" date="2019-02" db="EMBL/GenBank/DDBJ databases">
        <title>Deep-cultivation of Planctomycetes and their phenomic and genomic characterization uncovers novel biology.</title>
        <authorList>
            <person name="Wiegand S."/>
            <person name="Jogler M."/>
            <person name="Boedeker C."/>
            <person name="Pinto D."/>
            <person name="Vollmers J."/>
            <person name="Rivas-Marin E."/>
            <person name="Kohn T."/>
            <person name="Peeters S.H."/>
            <person name="Heuer A."/>
            <person name="Rast P."/>
            <person name="Oberbeckmann S."/>
            <person name="Bunk B."/>
            <person name="Jeske O."/>
            <person name="Meyerdierks A."/>
            <person name="Storesund J.E."/>
            <person name="Kallscheuer N."/>
            <person name="Luecker S."/>
            <person name="Lage O.M."/>
            <person name="Pohl T."/>
            <person name="Merkel B.J."/>
            <person name="Hornburger P."/>
            <person name="Mueller R.-W."/>
            <person name="Bruemmer F."/>
            <person name="Labrenz M."/>
            <person name="Spormann A.M."/>
            <person name="Op Den Camp H."/>
            <person name="Overmann J."/>
            <person name="Amann R."/>
            <person name="Jetten M.S.M."/>
            <person name="Mascher T."/>
            <person name="Medema M.H."/>
            <person name="Devos D.P."/>
            <person name="Kaster A.-K."/>
            <person name="Ovreas L."/>
            <person name="Rohde M."/>
            <person name="Galperin M.Y."/>
            <person name="Jogler C."/>
        </authorList>
    </citation>
    <scope>NUCLEOTIDE SEQUENCE [LARGE SCALE GENOMIC DNA]</scope>
    <source>
        <strain evidence="5 6">CA85</strain>
    </source>
</reference>
<evidence type="ECO:0000313" key="5">
    <source>
        <dbReference type="EMBL" id="TWT55665.1"/>
    </source>
</evidence>
<proteinExistence type="predicted"/>
<dbReference type="Proteomes" id="UP000318053">
    <property type="component" value="Unassembled WGS sequence"/>
</dbReference>
<protein>
    <submittedName>
        <fullName evidence="5">HTH-type transcriptional repressor YtrA</fullName>
    </submittedName>
</protein>
<dbReference type="Pfam" id="PF00392">
    <property type="entry name" value="GntR"/>
    <property type="match status" value="1"/>
</dbReference>
<gene>
    <name evidence="5" type="primary">ytrA_6</name>
    <name evidence="5" type="ORF">CA85_48590</name>
</gene>
<evidence type="ECO:0000313" key="6">
    <source>
        <dbReference type="Proteomes" id="UP000318053"/>
    </source>
</evidence>
<dbReference type="PROSITE" id="PS50949">
    <property type="entry name" value="HTH_GNTR"/>
    <property type="match status" value="1"/>
</dbReference>
<dbReference type="PANTHER" id="PTHR38445">
    <property type="entry name" value="HTH-TYPE TRANSCRIPTIONAL REPRESSOR YTRA"/>
    <property type="match status" value="1"/>
</dbReference>
<dbReference type="SUPFAM" id="SSF46785">
    <property type="entry name" value="Winged helix' DNA-binding domain"/>
    <property type="match status" value="1"/>
</dbReference>
<dbReference type="GO" id="GO:0003677">
    <property type="term" value="F:DNA binding"/>
    <property type="evidence" value="ECO:0007669"/>
    <property type="project" value="UniProtKB-KW"/>
</dbReference>
<dbReference type="InterPro" id="IPR000524">
    <property type="entry name" value="Tscrpt_reg_HTH_GntR"/>
</dbReference>
<dbReference type="EMBL" id="SJPK01000023">
    <property type="protein sequence ID" value="TWT55665.1"/>
    <property type="molecule type" value="Genomic_DNA"/>
</dbReference>
<keyword evidence="3" id="KW-0804">Transcription</keyword>
<organism evidence="5 6">
    <name type="scientific">Allorhodopirellula solitaria</name>
    <dbReference type="NCBI Taxonomy" id="2527987"/>
    <lineage>
        <taxon>Bacteria</taxon>
        <taxon>Pseudomonadati</taxon>
        <taxon>Planctomycetota</taxon>
        <taxon>Planctomycetia</taxon>
        <taxon>Pirellulales</taxon>
        <taxon>Pirellulaceae</taxon>
        <taxon>Allorhodopirellula</taxon>
    </lineage>
</organism>
<evidence type="ECO:0000259" key="4">
    <source>
        <dbReference type="PROSITE" id="PS50949"/>
    </source>
</evidence>